<protein>
    <submittedName>
        <fullName evidence="2">Ferredoxin</fullName>
    </submittedName>
</protein>
<sequence length="67" mass="7565">MKSSIKIMDMKNNEDMSTIKKVIASQEGVVACEINKSLKLVNIVYDDRFLNLDNIISSIEDLGYIVL</sequence>
<dbReference type="GO" id="GO:0046872">
    <property type="term" value="F:metal ion binding"/>
    <property type="evidence" value="ECO:0007669"/>
    <property type="project" value="InterPro"/>
</dbReference>
<accession>A0A6I1MG54</accession>
<evidence type="ECO:0000313" key="2">
    <source>
        <dbReference type="EMBL" id="MPQ42345.1"/>
    </source>
</evidence>
<evidence type="ECO:0000259" key="1">
    <source>
        <dbReference type="PROSITE" id="PS50846"/>
    </source>
</evidence>
<dbReference type="InterPro" id="IPR006121">
    <property type="entry name" value="HMA_dom"/>
</dbReference>
<dbReference type="OrthoDB" id="1932203at2"/>
<dbReference type="EMBL" id="WHJC01000005">
    <property type="protein sequence ID" value="MPQ42345.1"/>
    <property type="molecule type" value="Genomic_DNA"/>
</dbReference>
<reference evidence="2 3" key="1">
    <citation type="submission" date="2019-10" db="EMBL/GenBank/DDBJ databases">
        <title>The Genome Sequence of Clostridium tarantellae Isolated from Fish Brain.</title>
        <authorList>
            <person name="Bano L."/>
            <person name="Kiel M."/>
            <person name="Sales G."/>
            <person name="Doxey A.C."/>
            <person name="Mansfield M.J."/>
            <person name="Schiavone M."/>
            <person name="Rossetto O."/>
            <person name="Pirazzini M."/>
            <person name="Dobrindt U."/>
            <person name="Montecucco C."/>
        </authorList>
    </citation>
    <scope>NUCLEOTIDE SEQUENCE [LARGE SCALE GENOMIC DNA]</scope>
    <source>
        <strain evidence="2 3">DSM 3997</strain>
    </source>
</reference>
<comment type="caution">
    <text evidence="2">The sequence shown here is derived from an EMBL/GenBank/DDBJ whole genome shotgun (WGS) entry which is preliminary data.</text>
</comment>
<keyword evidence="3" id="KW-1185">Reference proteome</keyword>
<organism evidence="2 3">
    <name type="scientific">Clostridium tarantellae</name>
    <dbReference type="NCBI Taxonomy" id="39493"/>
    <lineage>
        <taxon>Bacteria</taxon>
        <taxon>Bacillati</taxon>
        <taxon>Bacillota</taxon>
        <taxon>Clostridia</taxon>
        <taxon>Eubacteriales</taxon>
        <taxon>Clostridiaceae</taxon>
        <taxon>Clostridium</taxon>
    </lineage>
</organism>
<evidence type="ECO:0000313" key="3">
    <source>
        <dbReference type="Proteomes" id="UP000430345"/>
    </source>
</evidence>
<dbReference type="Proteomes" id="UP000430345">
    <property type="component" value="Unassembled WGS sequence"/>
</dbReference>
<name>A0A6I1MG54_9CLOT</name>
<dbReference type="PROSITE" id="PS50846">
    <property type="entry name" value="HMA_2"/>
    <property type="match status" value="1"/>
</dbReference>
<dbReference type="RefSeq" id="WP_152886896.1">
    <property type="nucleotide sequence ID" value="NZ_WHJC01000005.1"/>
</dbReference>
<dbReference type="CDD" id="cd00371">
    <property type="entry name" value="HMA"/>
    <property type="match status" value="1"/>
</dbReference>
<dbReference type="InterPro" id="IPR036163">
    <property type="entry name" value="HMA_dom_sf"/>
</dbReference>
<dbReference type="Gene3D" id="3.30.70.100">
    <property type="match status" value="1"/>
</dbReference>
<dbReference type="AlphaFoldDB" id="A0A6I1MG54"/>
<proteinExistence type="predicted"/>
<gene>
    <name evidence="2" type="ORF">GBZ86_01005</name>
</gene>
<feature type="domain" description="HMA" evidence="1">
    <location>
        <begin position="1"/>
        <end position="67"/>
    </location>
</feature>
<dbReference type="SUPFAM" id="SSF55008">
    <property type="entry name" value="HMA, heavy metal-associated domain"/>
    <property type="match status" value="1"/>
</dbReference>